<dbReference type="EMBL" id="KZ501892">
    <property type="protein sequence ID" value="PKU87283.1"/>
    <property type="molecule type" value="Genomic_DNA"/>
</dbReference>
<dbReference type="PANTHER" id="PTHR11709">
    <property type="entry name" value="MULTI-COPPER OXIDASE"/>
    <property type="match status" value="1"/>
</dbReference>
<name>A0A2I0XH94_9ASPA</name>
<dbReference type="PROSITE" id="PS00080">
    <property type="entry name" value="MULTICOPPER_OXIDASE2"/>
    <property type="match status" value="1"/>
</dbReference>
<keyword evidence="13" id="KW-0732">Signal</keyword>
<gene>
    <name evidence="17" type="primary">LAC7</name>
    <name evidence="17" type="ORF">MA16_Dca009431</name>
</gene>
<feature type="domain" description="Plastocyanin-like" evidence="15">
    <location>
        <begin position="412"/>
        <end position="548"/>
    </location>
</feature>
<comment type="cofactor">
    <cofactor evidence="13">
        <name>Cu cation</name>
        <dbReference type="ChEBI" id="CHEBI:23378"/>
    </cofactor>
    <text evidence="13">Binds 4 Cu cations per monomer.</text>
</comment>
<dbReference type="InterPro" id="IPR034288">
    <property type="entry name" value="CuRO_1_LCC"/>
</dbReference>
<dbReference type="InterPro" id="IPR034285">
    <property type="entry name" value="CuRO_2_LCC"/>
</dbReference>
<dbReference type="InterPro" id="IPR008972">
    <property type="entry name" value="Cupredoxin"/>
</dbReference>
<dbReference type="PANTHER" id="PTHR11709:SF9">
    <property type="entry name" value="LACCASE-7"/>
    <property type="match status" value="1"/>
</dbReference>
<comment type="similarity">
    <text evidence="4 13">Belongs to the multicopper oxidase family.</text>
</comment>
<evidence type="ECO:0000259" key="14">
    <source>
        <dbReference type="Pfam" id="PF00394"/>
    </source>
</evidence>
<dbReference type="Proteomes" id="UP000233837">
    <property type="component" value="Unassembled WGS sequence"/>
</dbReference>
<evidence type="ECO:0000313" key="17">
    <source>
        <dbReference type="EMBL" id="PKU87283.1"/>
    </source>
</evidence>
<evidence type="ECO:0000256" key="8">
    <source>
        <dbReference type="ARBA" id="ARBA00022723"/>
    </source>
</evidence>
<evidence type="ECO:0000256" key="9">
    <source>
        <dbReference type="ARBA" id="ARBA00022737"/>
    </source>
</evidence>
<dbReference type="AlphaFoldDB" id="A0A2I0XH94"/>
<keyword evidence="18" id="KW-1185">Reference proteome</keyword>
<dbReference type="OrthoDB" id="2121828at2759"/>
<comment type="catalytic activity">
    <reaction evidence="1 13">
        <text>4 hydroquinone + O2 = 4 benzosemiquinone + 2 H2O</text>
        <dbReference type="Rhea" id="RHEA:11276"/>
        <dbReference type="ChEBI" id="CHEBI:15377"/>
        <dbReference type="ChEBI" id="CHEBI:15379"/>
        <dbReference type="ChEBI" id="CHEBI:17594"/>
        <dbReference type="ChEBI" id="CHEBI:17977"/>
        <dbReference type="EC" id="1.10.3.2"/>
    </reaction>
</comment>
<dbReference type="Pfam" id="PF07731">
    <property type="entry name" value="Cu-oxidase_2"/>
    <property type="match status" value="1"/>
</dbReference>
<dbReference type="InterPro" id="IPR011706">
    <property type="entry name" value="Cu-oxidase_C"/>
</dbReference>
<evidence type="ECO:0000259" key="16">
    <source>
        <dbReference type="Pfam" id="PF07732"/>
    </source>
</evidence>
<evidence type="ECO:0000256" key="11">
    <source>
        <dbReference type="ARBA" id="ARBA00023008"/>
    </source>
</evidence>
<keyword evidence="9 13" id="KW-0677">Repeat</keyword>
<feature type="chain" id="PRO_5013984095" description="Laccase" evidence="13">
    <location>
        <begin position="23"/>
        <end position="566"/>
    </location>
</feature>
<dbReference type="PROSITE" id="PS00079">
    <property type="entry name" value="MULTICOPPER_OXIDASE1"/>
    <property type="match status" value="1"/>
</dbReference>
<sequence length="566" mass="62077">MARSALFLVCVIFAFLSFSAEAEVVEHTFIVGNLTVRRLCKNKLITAVNGEYPGPTINAHEGDTVVVYVLNQSPYNISIHWHGIFQRLTQWADGPNYITQCPIQPQNSYTYKFNIIGQEGTLWWHAHVSVLRATVYGALIIRPRAGAAGYPFPTPYKEATILLGEWWDADVVNLENAALAAGGAFNNSDAFTINGRPGDLYPCSKKHTYKLEVEQGKTYLLRIINAALNSQLFFKIANHPLTVVAADAAYTTPFQTDVITVAPGQTVDALLHANAAPGRYYMAALAYASTPNLPVDNTTTVAILTYKYSFPSSSPPLLPSLPAFNDTPTAHHFYSNLTALQRPKLQSVPLNISEHMFITFGLSLSPCAADQPLCQGVALSANMNNVSFRFPTAISLLEAHFRGVQGVYTKDFPDRPQLAFDYTNPNVNAVGAPLQSSDKGTKVKKLQYNSTVQIVLQNTAVLTAESHPIHLHGFNFYVLALGFGNYNETEAVKAFNLVNPQERNTIAVPAGGWAVIRFWADNPGIWFMHCHLDVHLPIGLGMAFEVENGPTPSSTLPPPPPDFPRC</sequence>
<reference evidence="17 18" key="1">
    <citation type="journal article" date="2016" name="Sci. Rep.">
        <title>The Dendrobium catenatum Lindl. genome sequence provides insights into polysaccharide synthase, floral development and adaptive evolution.</title>
        <authorList>
            <person name="Zhang G.Q."/>
            <person name="Xu Q."/>
            <person name="Bian C."/>
            <person name="Tsai W.C."/>
            <person name="Yeh C.M."/>
            <person name="Liu K.W."/>
            <person name="Yoshida K."/>
            <person name="Zhang L.S."/>
            <person name="Chang S.B."/>
            <person name="Chen F."/>
            <person name="Shi Y."/>
            <person name="Su Y.Y."/>
            <person name="Zhang Y.Q."/>
            <person name="Chen L.J."/>
            <person name="Yin Y."/>
            <person name="Lin M."/>
            <person name="Huang H."/>
            <person name="Deng H."/>
            <person name="Wang Z.W."/>
            <person name="Zhu S.L."/>
            <person name="Zhao X."/>
            <person name="Deng C."/>
            <person name="Niu S.C."/>
            <person name="Huang J."/>
            <person name="Wang M."/>
            <person name="Liu G.H."/>
            <person name="Yang H.J."/>
            <person name="Xiao X.J."/>
            <person name="Hsiao Y.Y."/>
            <person name="Wu W.L."/>
            <person name="Chen Y.Y."/>
            <person name="Mitsuda N."/>
            <person name="Ohme-Takagi M."/>
            <person name="Luo Y.B."/>
            <person name="Van de Peer Y."/>
            <person name="Liu Z.J."/>
        </authorList>
    </citation>
    <scope>NUCLEOTIDE SEQUENCE [LARGE SCALE GENOMIC DNA]</scope>
    <source>
        <tissue evidence="17">The whole plant</tissue>
    </source>
</reference>
<comment type="function">
    <text evidence="2 13">Lignin degradation and detoxification of lignin-derived products.</text>
</comment>
<dbReference type="NCBIfam" id="TIGR03389">
    <property type="entry name" value="laccase"/>
    <property type="match status" value="1"/>
</dbReference>
<keyword evidence="12 13" id="KW-0439">Lignin degradation</keyword>
<evidence type="ECO:0000256" key="7">
    <source>
        <dbReference type="ARBA" id="ARBA00022525"/>
    </source>
</evidence>
<dbReference type="InterPro" id="IPR002355">
    <property type="entry name" value="Cu_oxidase_Cu_BS"/>
</dbReference>
<dbReference type="CDD" id="cd13897">
    <property type="entry name" value="CuRO_3_LCC_plant"/>
    <property type="match status" value="1"/>
</dbReference>
<organism evidence="17 18">
    <name type="scientific">Dendrobium catenatum</name>
    <dbReference type="NCBI Taxonomy" id="906689"/>
    <lineage>
        <taxon>Eukaryota</taxon>
        <taxon>Viridiplantae</taxon>
        <taxon>Streptophyta</taxon>
        <taxon>Embryophyta</taxon>
        <taxon>Tracheophyta</taxon>
        <taxon>Spermatophyta</taxon>
        <taxon>Magnoliopsida</taxon>
        <taxon>Liliopsida</taxon>
        <taxon>Asparagales</taxon>
        <taxon>Orchidaceae</taxon>
        <taxon>Epidendroideae</taxon>
        <taxon>Malaxideae</taxon>
        <taxon>Dendrobiinae</taxon>
        <taxon>Dendrobium</taxon>
    </lineage>
</organism>
<keyword evidence="10 13" id="KW-0560">Oxidoreductase</keyword>
<dbReference type="CDD" id="cd13849">
    <property type="entry name" value="CuRO_1_LCC_plant"/>
    <property type="match status" value="1"/>
</dbReference>
<dbReference type="Pfam" id="PF07732">
    <property type="entry name" value="Cu-oxidase_3"/>
    <property type="match status" value="1"/>
</dbReference>
<evidence type="ECO:0000259" key="15">
    <source>
        <dbReference type="Pfam" id="PF07731"/>
    </source>
</evidence>
<evidence type="ECO:0000256" key="5">
    <source>
        <dbReference type="ARBA" id="ARBA00012297"/>
    </source>
</evidence>
<dbReference type="InterPro" id="IPR033138">
    <property type="entry name" value="Cu_oxidase_CS"/>
</dbReference>
<feature type="domain" description="Plastocyanin-like" evidence="14">
    <location>
        <begin position="158"/>
        <end position="307"/>
    </location>
</feature>
<evidence type="ECO:0000256" key="2">
    <source>
        <dbReference type="ARBA" id="ARBA00002075"/>
    </source>
</evidence>
<dbReference type="STRING" id="906689.A0A2I0XH94"/>
<dbReference type="InterPro" id="IPR001117">
    <property type="entry name" value="Cu-oxidase_2nd"/>
</dbReference>
<dbReference type="InterPro" id="IPR011707">
    <property type="entry name" value="Cu-oxidase-like_N"/>
</dbReference>
<dbReference type="InterPro" id="IPR017761">
    <property type="entry name" value="Laccase"/>
</dbReference>
<evidence type="ECO:0000256" key="12">
    <source>
        <dbReference type="ARBA" id="ARBA00023185"/>
    </source>
</evidence>
<proteinExistence type="inferred from homology"/>
<accession>A0A2I0XH94</accession>
<evidence type="ECO:0000256" key="3">
    <source>
        <dbReference type="ARBA" id="ARBA00004271"/>
    </source>
</evidence>
<dbReference type="GO" id="GO:0048046">
    <property type="term" value="C:apoplast"/>
    <property type="evidence" value="ECO:0007669"/>
    <property type="project" value="UniProtKB-SubCell"/>
</dbReference>
<keyword evidence="11 13" id="KW-0186">Copper</keyword>
<feature type="domain" description="Plastocyanin-like" evidence="16">
    <location>
        <begin position="34"/>
        <end position="145"/>
    </location>
</feature>
<dbReference type="Pfam" id="PF00394">
    <property type="entry name" value="Cu-oxidase"/>
    <property type="match status" value="1"/>
</dbReference>
<protein>
    <recommendedName>
        <fullName evidence="5 13">Laccase</fullName>
        <ecNumber evidence="5 13">1.10.3.2</ecNumber>
    </recommendedName>
    <alternativeName>
        <fullName evidence="13">Benzenediol:oxygen oxidoreductase</fullName>
    </alternativeName>
    <alternativeName>
        <fullName evidence="13">Diphenol oxidase</fullName>
    </alternativeName>
    <alternativeName>
        <fullName evidence="13">Urishiol oxidase</fullName>
    </alternativeName>
</protein>
<evidence type="ECO:0000256" key="10">
    <source>
        <dbReference type="ARBA" id="ARBA00023002"/>
    </source>
</evidence>
<feature type="signal peptide" evidence="13">
    <location>
        <begin position="1"/>
        <end position="22"/>
    </location>
</feature>
<dbReference type="InterPro" id="IPR034289">
    <property type="entry name" value="CuRO_3_LCC"/>
</dbReference>
<dbReference type="Gene3D" id="2.60.40.420">
    <property type="entry name" value="Cupredoxins - blue copper proteins"/>
    <property type="match status" value="3"/>
</dbReference>
<comment type="subcellular location">
    <subcellularLocation>
        <location evidence="3 13">Secreted</location>
        <location evidence="3 13">Extracellular space</location>
        <location evidence="3 13">Apoplast</location>
    </subcellularLocation>
</comment>
<dbReference type="EC" id="1.10.3.2" evidence="5 13"/>
<dbReference type="GO" id="GO:0005507">
    <property type="term" value="F:copper ion binding"/>
    <property type="evidence" value="ECO:0007669"/>
    <property type="project" value="InterPro"/>
</dbReference>
<keyword evidence="6 13" id="KW-0052">Apoplast</keyword>
<dbReference type="CDD" id="cd13875">
    <property type="entry name" value="CuRO_2_LCC_plant"/>
    <property type="match status" value="1"/>
</dbReference>
<evidence type="ECO:0000256" key="1">
    <source>
        <dbReference type="ARBA" id="ARBA00000349"/>
    </source>
</evidence>
<dbReference type="GO" id="GO:0046274">
    <property type="term" value="P:lignin catabolic process"/>
    <property type="evidence" value="ECO:0007669"/>
    <property type="project" value="UniProtKB-KW"/>
</dbReference>
<dbReference type="FunFam" id="2.60.40.420:FF:000049">
    <property type="entry name" value="Laccase"/>
    <property type="match status" value="1"/>
</dbReference>
<evidence type="ECO:0000313" key="18">
    <source>
        <dbReference type="Proteomes" id="UP000233837"/>
    </source>
</evidence>
<keyword evidence="8 13" id="KW-0479">Metal-binding</keyword>
<evidence type="ECO:0000256" key="13">
    <source>
        <dbReference type="RuleBase" id="RU361119"/>
    </source>
</evidence>
<dbReference type="GO" id="GO:0052716">
    <property type="term" value="F:hydroquinone:oxygen oxidoreductase activity"/>
    <property type="evidence" value="ECO:0007669"/>
    <property type="project" value="UniProtKB-EC"/>
</dbReference>
<evidence type="ECO:0000256" key="6">
    <source>
        <dbReference type="ARBA" id="ARBA00022523"/>
    </source>
</evidence>
<evidence type="ECO:0000256" key="4">
    <source>
        <dbReference type="ARBA" id="ARBA00010609"/>
    </source>
</evidence>
<dbReference type="SUPFAM" id="SSF49503">
    <property type="entry name" value="Cupredoxins"/>
    <property type="match status" value="3"/>
</dbReference>
<keyword evidence="7 13" id="KW-0964">Secreted</keyword>
<reference evidence="17 18" key="2">
    <citation type="journal article" date="2017" name="Nature">
        <title>The Apostasia genome and the evolution of orchids.</title>
        <authorList>
            <person name="Zhang G.Q."/>
            <person name="Liu K.W."/>
            <person name="Li Z."/>
            <person name="Lohaus R."/>
            <person name="Hsiao Y.Y."/>
            <person name="Niu S.C."/>
            <person name="Wang J.Y."/>
            <person name="Lin Y.C."/>
            <person name="Xu Q."/>
            <person name="Chen L.J."/>
            <person name="Yoshida K."/>
            <person name="Fujiwara S."/>
            <person name="Wang Z.W."/>
            <person name="Zhang Y.Q."/>
            <person name="Mitsuda N."/>
            <person name="Wang M."/>
            <person name="Liu G.H."/>
            <person name="Pecoraro L."/>
            <person name="Huang H.X."/>
            <person name="Xiao X.J."/>
            <person name="Lin M."/>
            <person name="Wu X.Y."/>
            <person name="Wu W.L."/>
            <person name="Chen Y.Y."/>
            <person name="Chang S.B."/>
            <person name="Sakamoto S."/>
            <person name="Ohme-Takagi M."/>
            <person name="Yagi M."/>
            <person name="Zeng S.J."/>
            <person name="Shen C.Y."/>
            <person name="Yeh C.M."/>
            <person name="Luo Y.B."/>
            <person name="Tsai W.C."/>
            <person name="Van de Peer Y."/>
            <person name="Liu Z.J."/>
        </authorList>
    </citation>
    <scope>NUCLEOTIDE SEQUENCE [LARGE SCALE GENOMIC DNA]</scope>
    <source>
        <tissue evidence="17">The whole plant</tissue>
    </source>
</reference>
<dbReference type="InterPro" id="IPR045087">
    <property type="entry name" value="Cu-oxidase_fam"/>
</dbReference>